<accession>A0A841Q368</accession>
<protein>
    <submittedName>
        <fullName evidence="1">Uncharacterized protein</fullName>
    </submittedName>
</protein>
<keyword evidence="2" id="KW-1185">Reference proteome</keyword>
<evidence type="ECO:0000313" key="2">
    <source>
        <dbReference type="Proteomes" id="UP000581688"/>
    </source>
</evidence>
<organism evidence="1 2">
    <name type="scientific">Salirhabdus euzebyi</name>
    <dbReference type="NCBI Taxonomy" id="394506"/>
    <lineage>
        <taxon>Bacteria</taxon>
        <taxon>Bacillati</taxon>
        <taxon>Bacillota</taxon>
        <taxon>Bacilli</taxon>
        <taxon>Bacillales</taxon>
        <taxon>Bacillaceae</taxon>
        <taxon>Salirhabdus</taxon>
    </lineage>
</organism>
<dbReference type="EMBL" id="JACHGH010000003">
    <property type="protein sequence ID" value="MBB6452758.1"/>
    <property type="molecule type" value="Genomic_DNA"/>
</dbReference>
<gene>
    <name evidence="1" type="ORF">HNQ94_001204</name>
</gene>
<proteinExistence type="predicted"/>
<comment type="caution">
    <text evidence="1">The sequence shown here is derived from an EMBL/GenBank/DDBJ whole genome shotgun (WGS) entry which is preliminary data.</text>
</comment>
<name>A0A841Q368_9BACI</name>
<dbReference type="RefSeq" id="WP_174495311.1">
    <property type="nucleotide sequence ID" value="NZ_CADDWK010000003.1"/>
</dbReference>
<dbReference type="Proteomes" id="UP000581688">
    <property type="component" value="Unassembled WGS sequence"/>
</dbReference>
<sequence length="143" mass="16913">MTTVYSGDKLKTYLLQKDINKIKFELYNLTTKEENIDSLTNENMYFLAKKAPEPVLVQCKLFKSAKEVEEYRNKPLSDYEQVILYEILKGKEIDKYNGFYGQLELAKFYGNRFDGQEIKKEDIEENAFYMMVEDSVLKIDLEL</sequence>
<dbReference type="AlphaFoldDB" id="A0A841Q368"/>
<evidence type="ECO:0000313" key="1">
    <source>
        <dbReference type="EMBL" id="MBB6452758.1"/>
    </source>
</evidence>
<reference evidence="1 2" key="1">
    <citation type="submission" date="2020-08" db="EMBL/GenBank/DDBJ databases">
        <title>Genomic Encyclopedia of Type Strains, Phase IV (KMG-IV): sequencing the most valuable type-strain genomes for metagenomic binning, comparative biology and taxonomic classification.</title>
        <authorList>
            <person name="Goeker M."/>
        </authorList>
    </citation>
    <scope>NUCLEOTIDE SEQUENCE [LARGE SCALE GENOMIC DNA]</scope>
    <source>
        <strain evidence="1 2">DSM 19612</strain>
    </source>
</reference>